<dbReference type="Proteomes" id="UP000663935">
    <property type="component" value="Chromosome"/>
</dbReference>
<proteinExistence type="predicted"/>
<dbReference type="Pfam" id="PF09346">
    <property type="entry name" value="SMI1_KNR4"/>
    <property type="match status" value="1"/>
</dbReference>
<evidence type="ECO:0000313" key="2">
    <source>
        <dbReference type="EMBL" id="QTD39192.1"/>
    </source>
</evidence>
<dbReference type="SUPFAM" id="SSF160631">
    <property type="entry name" value="SMI1/KNR4-like"/>
    <property type="match status" value="1"/>
</dbReference>
<dbReference type="InterPro" id="IPR018958">
    <property type="entry name" value="Knr4/Smi1-like_dom"/>
</dbReference>
<dbReference type="SMART" id="SM00860">
    <property type="entry name" value="SMI1_KNR4"/>
    <property type="match status" value="1"/>
</dbReference>
<dbReference type="InterPro" id="IPR037883">
    <property type="entry name" value="Knr4/Smi1-like_sf"/>
</dbReference>
<dbReference type="Gene3D" id="3.40.1580.10">
    <property type="entry name" value="SMI1/KNR4-like"/>
    <property type="match status" value="1"/>
</dbReference>
<sequence>MELTFDMDADSQKITLTELDVFQDMINLVLPEDYRQHMLANNGGVVEQDDIEHVNYRGDEFGISYFYPIKYGYDTMENTYASLNNKIPSGYLAIGVMSGGGEIIISLNNDATYGNTKSWYEDGTILDLSPSFTDLINDMVEIEE</sequence>
<keyword evidence="3" id="KW-1185">Reference proteome</keyword>
<gene>
    <name evidence="2" type="ORF">JL193_08120</name>
</gene>
<evidence type="ECO:0000313" key="3">
    <source>
        <dbReference type="Proteomes" id="UP000663935"/>
    </source>
</evidence>
<dbReference type="RefSeq" id="WP_207973300.1">
    <property type="nucleotide sequence ID" value="NZ_CP071795.1"/>
</dbReference>
<name>A0ABX7SZ80_9FLAO</name>
<evidence type="ECO:0000259" key="1">
    <source>
        <dbReference type="SMART" id="SM00860"/>
    </source>
</evidence>
<dbReference type="EMBL" id="CP071795">
    <property type="protein sequence ID" value="QTD39192.1"/>
    <property type="molecule type" value="Genomic_DNA"/>
</dbReference>
<accession>A0ABX7SZ80</accession>
<protein>
    <submittedName>
        <fullName evidence="2">SMI1/KNR4 family protein</fullName>
    </submittedName>
</protein>
<organism evidence="2 3">
    <name type="scientific">Polaribacter batillariae</name>
    <dbReference type="NCBI Taxonomy" id="2808900"/>
    <lineage>
        <taxon>Bacteria</taxon>
        <taxon>Pseudomonadati</taxon>
        <taxon>Bacteroidota</taxon>
        <taxon>Flavobacteriia</taxon>
        <taxon>Flavobacteriales</taxon>
        <taxon>Flavobacteriaceae</taxon>
    </lineage>
</organism>
<feature type="domain" description="Knr4/Smi1-like" evidence="1">
    <location>
        <begin position="13"/>
        <end position="138"/>
    </location>
</feature>
<reference evidence="2 3" key="1">
    <citation type="submission" date="2021-03" db="EMBL/GenBank/DDBJ databases">
        <title>Complete genome of Polaribacter_sp.G4M1.</title>
        <authorList>
            <person name="Jeong S.W."/>
            <person name="Bae J.W."/>
        </authorList>
    </citation>
    <scope>NUCLEOTIDE SEQUENCE [LARGE SCALE GENOMIC DNA]</scope>
    <source>
        <strain evidence="2 3">G4M1</strain>
    </source>
</reference>